<protein>
    <submittedName>
        <fullName evidence="1">Uncharacterized protein</fullName>
    </submittedName>
</protein>
<evidence type="ECO:0000313" key="1">
    <source>
        <dbReference type="EMBL" id="TKW10383.1"/>
    </source>
</evidence>
<sequence>MPSSSKVGSEKEIEFKCRGTSVRSRVHGRRRGLVLSASSIQAWSADHACVRSSANCTHKSNLTERRPKLLQQGAIYFPSKGVGSQALQKCPTLSFLLDPASLLCTLQCCCSSLDVFRYHAYMPLAVWVLVELELHPWVMCVLRAGLLVR</sequence>
<organism evidence="1 2">
    <name type="scientific">Setaria viridis</name>
    <name type="common">Green bristlegrass</name>
    <name type="synonym">Setaria italica subsp. viridis</name>
    <dbReference type="NCBI Taxonomy" id="4556"/>
    <lineage>
        <taxon>Eukaryota</taxon>
        <taxon>Viridiplantae</taxon>
        <taxon>Streptophyta</taxon>
        <taxon>Embryophyta</taxon>
        <taxon>Tracheophyta</taxon>
        <taxon>Spermatophyta</taxon>
        <taxon>Magnoliopsida</taxon>
        <taxon>Liliopsida</taxon>
        <taxon>Poales</taxon>
        <taxon>Poaceae</taxon>
        <taxon>PACMAD clade</taxon>
        <taxon>Panicoideae</taxon>
        <taxon>Panicodae</taxon>
        <taxon>Paniceae</taxon>
        <taxon>Cenchrinae</taxon>
        <taxon>Setaria</taxon>
    </lineage>
</organism>
<dbReference type="Gramene" id="TKW10383">
    <property type="protein sequence ID" value="TKW10383"/>
    <property type="gene ID" value="SEVIR_6G160866v2"/>
</dbReference>
<proteinExistence type="predicted"/>
<gene>
    <name evidence="1" type="ORF">SEVIR_6G160866v2</name>
</gene>
<reference evidence="1" key="1">
    <citation type="submission" date="2019-03" db="EMBL/GenBank/DDBJ databases">
        <title>WGS assembly of Setaria viridis.</title>
        <authorList>
            <person name="Huang P."/>
            <person name="Jenkins J."/>
            <person name="Grimwood J."/>
            <person name="Barry K."/>
            <person name="Healey A."/>
            <person name="Mamidi S."/>
            <person name="Sreedasyam A."/>
            <person name="Shu S."/>
            <person name="Feldman M."/>
            <person name="Wu J."/>
            <person name="Yu Y."/>
            <person name="Chen C."/>
            <person name="Johnson J."/>
            <person name="Rokhsar D."/>
            <person name="Baxter I."/>
            <person name="Schmutz J."/>
            <person name="Brutnell T."/>
            <person name="Kellogg E."/>
        </authorList>
    </citation>
    <scope>NUCLEOTIDE SEQUENCE [LARGE SCALE GENOMIC DNA]</scope>
</reference>
<dbReference type="AlphaFoldDB" id="A0A4U6U972"/>
<dbReference type="EMBL" id="CM016557">
    <property type="protein sequence ID" value="TKW10383.1"/>
    <property type="molecule type" value="Genomic_DNA"/>
</dbReference>
<accession>A0A4U6U972</accession>
<keyword evidence="2" id="KW-1185">Reference proteome</keyword>
<name>A0A4U6U972_SETVI</name>
<evidence type="ECO:0000313" key="2">
    <source>
        <dbReference type="Proteomes" id="UP000298652"/>
    </source>
</evidence>
<dbReference type="Proteomes" id="UP000298652">
    <property type="component" value="Chromosome 6"/>
</dbReference>